<comment type="similarity">
    <text evidence="9">Belongs to the ABC transporter superfamily. HrtA family.</text>
</comment>
<proteinExistence type="inferred from homology"/>
<dbReference type="eggNOG" id="COG1136">
    <property type="taxonomic scope" value="Bacteria"/>
</dbReference>
<keyword evidence="5" id="KW-0547">Nucleotide-binding</keyword>
<keyword evidence="4" id="KW-1003">Cell membrane</keyword>
<dbReference type="PROSITE" id="PS50893">
    <property type="entry name" value="ABC_TRANSPORTER_2"/>
    <property type="match status" value="1"/>
</dbReference>
<evidence type="ECO:0000256" key="10">
    <source>
        <dbReference type="ARBA" id="ARBA00024432"/>
    </source>
</evidence>
<comment type="function">
    <text evidence="11">Part of the ABC transporter complex hrt involved in hemin import. Responsible for energy coupling to the transport system.</text>
</comment>
<sequence length="224" mass="24536">MAVIEFKKVNKHFGTGSARVHVLKDIDFSANAGEFVLILGPSGSGKSTFLTIAGNILSPTNGQVFINGKDISTYSTKERESLRLTDLGFVLQSHNLVPYLTVKEQFELADKVKKSGNLTPDNLTGLLEQLEISELIKKYPEQLSGGQSQRVAIARALYTDPQIVLADEPTAALDSKRVKVVGEILHHLAKSQNKAVIAVTHDLRLVEQADKIYELNDGKLTLKN</sequence>
<dbReference type="GO" id="GO:0005886">
    <property type="term" value="C:plasma membrane"/>
    <property type="evidence" value="ECO:0007669"/>
    <property type="project" value="UniProtKB-SubCell"/>
</dbReference>
<evidence type="ECO:0000313" key="13">
    <source>
        <dbReference type="EMBL" id="KRL85120.1"/>
    </source>
</evidence>
<dbReference type="Gene3D" id="3.40.50.300">
    <property type="entry name" value="P-loop containing nucleotide triphosphate hydrolases"/>
    <property type="match status" value="1"/>
</dbReference>
<dbReference type="SMART" id="SM00382">
    <property type="entry name" value="AAA"/>
    <property type="match status" value="1"/>
</dbReference>
<evidence type="ECO:0000256" key="11">
    <source>
        <dbReference type="ARBA" id="ARBA00024721"/>
    </source>
</evidence>
<dbReference type="FunFam" id="3.40.50.300:FF:000032">
    <property type="entry name" value="Export ABC transporter ATP-binding protein"/>
    <property type="match status" value="1"/>
</dbReference>
<comment type="caution">
    <text evidence="13">The sequence shown here is derived from an EMBL/GenBank/DDBJ whole genome shotgun (WGS) entry which is preliminary data.</text>
</comment>
<dbReference type="InterPro" id="IPR015854">
    <property type="entry name" value="ABC_transpr_LolD-like"/>
</dbReference>
<dbReference type="EMBL" id="AZFT01000043">
    <property type="protein sequence ID" value="KRL85120.1"/>
    <property type="molecule type" value="Genomic_DNA"/>
</dbReference>
<evidence type="ECO:0000256" key="8">
    <source>
        <dbReference type="ARBA" id="ARBA00023136"/>
    </source>
</evidence>
<dbReference type="InterPro" id="IPR017871">
    <property type="entry name" value="ABC_transporter-like_CS"/>
</dbReference>
<dbReference type="InterPro" id="IPR027417">
    <property type="entry name" value="P-loop_NTPase"/>
</dbReference>
<dbReference type="GO" id="GO:0005524">
    <property type="term" value="F:ATP binding"/>
    <property type="evidence" value="ECO:0007669"/>
    <property type="project" value="UniProtKB-KW"/>
</dbReference>
<dbReference type="PROSITE" id="PS00211">
    <property type="entry name" value="ABC_TRANSPORTER_1"/>
    <property type="match status" value="1"/>
</dbReference>
<feature type="domain" description="ABC transporter" evidence="12">
    <location>
        <begin position="4"/>
        <end position="224"/>
    </location>
</feature>
<keyword evidence="3" id="KW-0813">Transport</keyword>
<dbReference type="PANTHER" id="PTHR24220">
    <property type="entry name" value="IMPORT ATP-BINDING PROTEIN"/>
    <property type="match status" value="1"/>
</dbReference>
<dbReference type="GO" id="GO:0022857">
    <property type="term" value="F:transmembrane transporter activity"/>
    <property type="evidence" value="ECO:0007669"/>
    <property type="project" value="TreeGrafter"/>
</dbReference>
<dbReference type="GO" id="GO:0016887">
    <property type="term" value="F:ATP hydrolysis activity"/>
    <property type="evidence" value="ECO:0007669"/>
    <property type="project" value="InterPro"/>
</dbReference>
<dbReference type="PATRIC" id="fig|1423724.4.peg.171"/>
<reference evidence="13 14" key="1">
    <citation type="journal article" date="2015" name="Genome Announc.">
        <title>Expanding the biotechnology potential of lactobacilli through comparative genomics of 213 strains and associated genera.</title>
        <authorList>
            <person name="Sun Z."/>
            <person name="Harris H.M."/>
            <person name="McCann A."/>
            <person name="Guo C."/>
            <person name="Argimon S."/>
            <person name="Zhang W."/>
            <person name="Yang X."/>
            <person name="Jeffery I.B."/>
            <person name="Cooney J.C."/>
            <person name="Kagawa T.F."/>
            <person name="Liu W."/>
            <person name="Song Y."/>
            <person name="Salvetti E."/>
            <person name="Wrobel A."/>
            <person name="Rasinkangas P."/>
            <person name="Parkhill J."/>
            <person name="Rea M.C."/>
            <person name="O'Sullivan O."/>
            <person name="Ritari J."/>
            <person name="Douillard F.P."/>
            <person name="Paul Ross R."/>
            <person name="Yang R."/>
            <person name="Briner A.E."/>
            <person name="Felis G.E."/>
            <person name="de Vos W.M."/>
            <person name="Barrangou R."/>
            <person name="Klaenhammer T.R."/>
            <person name="Caufield P.W."/>
            <person name="Cui Y."/>
            <person name="Zhang H."/>
            <person name="O'Toole P.W."/>
        </authorList>
    </citation>
    <scope>NUCLEOTIDE SEQUENCE [LARGE SCALE GENOMIC DNA]</scope>
    <source>
        <strain evidence="13 14">DSM 16634</strain>
    </source>
</reference>
<gene>
    <name evidence="13" type="ORF">FC32_GL000163</name>
</gene>
<dbReference type="OrthoDB" id="9791546at2"/>
<evidence type="ECO:0000256" key="4">
    <source>
        <dbReference type="ARBA" id="ARBA00022475"/>
    </source>
</evidence>
<accession>A0A0R1TUW3</accession>
<comment type="subcellular location">
    <subcellularLocation>
        <location evidence="1">Cell membrane</location>
        <topology evidence="1">Peripheral membrane protein</topology>
    </subcellularLocation>
</comment>
<dbReference type="CDD" id="cd03255">
    <property type="entry name" value="ABC_MJ0796_LolCDE_FtsE"/>
    <property type="match status" value="1"/>
</dbReference>
<evidence type="ECO:0000313" key="14">
    <source>
        <dbReference type="Proteomes" id="UP000051324"/>
    </source>
</evidence>
<evidence type="ECO:0000259" key="12">
    <source>
        <dbReference type="PROSITE" id="PS50893"/>
    </source>
</evidence>
<keyword evidence="14" id="KW-1185">Reference proteome</keyword>
<keyword evidence="6 13" id="KW-0067">ATP-binding</keyword>
<dbReference type="Pfam" id="PF00005">
    <property type="entry name" value="ABC_tran"/>
    <property type="match status" value="1"/>
</dbReference>
<evidence type="ECO:0000256" key="2">
    <source>
        <dbReference type="ARBA" id="ARBA00011131"/>
    </source>
</evidence>
<dbReference type="RefSeq" id="WP_025087531.1">
    <property type="nucleotide sequence ID" value="NZ_AZFT01000043.1"/>
</dbReference>
<dbReference type="GO" id="GO:0098796">
    <property type="term" value="C:membrane protein complex"/>
    <property type="evidence" value="ECO:0007669"/>
    <property type="project" value="UniProtKB-ARBA"/>
</dbReference>
<keyword evidence="8" id="KW-0472">Membrane</keyword>
<dbReference type="InterPro" id="IPR017911">
    <property type="entry name" value="MacB-like_ATP-bd"/>
</dbReference>
<dbReference type="SUPFAM" id="SSF52540">
    <property type="entry name" value="P-loop containing nucleoside triphosphate hydrolases"/>
    <property type="match status" value="1"/>
</dbReference>
<dbReference type="GO" id="GO:0006865">
    <property type="term" value="P:amino acid transport"/>
    <property type="evidence" value="ECO:0007669"/>
    <property type="project" value="UniProtKB-KW"/>
</dbReference>
<dbReference type="AlphaFoldDB" id="A0A0R1TUW3"/>
<dbReference type="Proteomes" id="UP000051324">
    <property type="component" value="Unassembled WGS sequence"/>
</dbReference>
<organism evidence="13 14">
    <name type="scientific">Ligilactobacillus apodemi DSM 16634 = JCM 16172</name>
    <dbReference type="NCBI Taxonomy" id="1423724"/>
    <lineage>
        <taxon>Bacteria</taxon>
        <taxon>Bacillati</taxon>
        <taxon>Bacillota</taxon>
        <taxon>Bacilli</taxon>
        <taxon>Lactobacillales</taxon>
        <taxon>Lactobacillaceae</taxon>
        <taxon>Ligilactobacillus</taxon>
    </lineage>
</organism>
<dbReference type="InterPro" id="IPR003593">
    <property type="entry name" value="AAA+_ATPase"/>
</dbReference>
<protein>
    <recommendedName>
        <fullName evidence="10">Putative hemin import ATP-binding protein HrtA</fullName>
    </recommendedName>
</protein>
<dbReference type="InterPro" id="IPR003439">
    <property type="entry name" value="ABC_transporter-like_ATP-bd"/>
</dbReference>
<evidence type="ECO:0000256" key="7">
    <source>
        <dbReference type="ARBA" id="ARBA00022970"/>
    </source>
</evidence>
<keyword evidence="7" id="KW-0029">Amino-acid transport</keyword>
<evidence type="ECO:0000256" key="1">
    <source>
        <dbReference type="ARBA" id="ARBA00004202"/>
    </source>
</evidence>
<dbReference type="STRING" id="1423724.FC32_GL000163"/>
<name>A0A0R1TUW3_9LACO</name>
<evidence type="ECO:0000256" key="5">
    <source>
        <dbReference type="ARBA" id="ARBA00022741"/>
    </source>
</evidence>
<evidence type="ECO:0000256" key="6">
    <source>
        <dbReference type="ARBA" id="ARBA00022840"/>
    </source>
</evidence>
<dbReference type="PANTHER" id="PTHR24220:SF666">
    <property type="entry name" value="HEMIN IMPORT ATP-BINDING PROTEIN HRTA-RELATED"/>
    <property type="match status" value="1"/>
</dbReference>
<evidence type="ECO:0000256" key="3">
    <source>
        <dbReference type="ARBA" id="ARBA00022448"/>
    </source>
</evidence>
<comment type="subunit">
    <text evidence="2">The complex is composed of two ATP-binding proteins (HrtA), two transmembrane proteins (HrtB) and a solute-binding protein.</text>
</comment>
<evidence type="ECO:0000256" key="9">
    <source>
        <dbReference type="ARBA" id="ARBA00024359"/>
    </source>
</evidence>